<reference evidence="3" key="1">
    <citation type="submission" date="2025-08" db="UniProtKB">
        <authorList>
            <consortium name="Ensembl"/>
        </authorList>
    </citation>
    <scope>IDENTIFICATION</scope>
</reference>
<keyword evidence="2" id="KW-0812">Transmembrane</keyword>
<keyword evidence="2" id="KW-1133">Transmembrane helix</keyword>
<feature type="region of interest" description="Disordered" evidence="1">
    <location>
        <begin position="73"/>
        <end position="107"/>
    </location>
</feature>
<evidence type="ECO:0000313" key="4">
    <source>
        <dbReference type="Proteomes" id="UP000694416"/>
    </source>
</evidence>
<proteinExistence type="predicted"/>
<name>A0A8C9LQJ3_9PRIM</name>
<keyword evidence="2" id="KW-0472">Membrane</keyword>
<accession>A0A8C9LQJ3</accession>
<evidence type="ECO:0000256" key="2">
    <source>
        <dbReference type="SAM" id="Phobius"/>
    </source>
</evidence>
<reference evidence="3" key="2">
    <citation type="submission" date="2025-09" db="UniProtKB">
        <authorList>
            <consortium name="Ensembl"/>
        </authorList>
    </citation>
    <scope>IDENTIFICATION</scope>
</reference>
<protein>
    <submittedName>
        <fullName evidence="3">Uncharacterized protein</fullName>
    </submittedName>
</protein>
<feature type="transmembrane region" description="Helical" evidence="2">
    <location>
        <begin position="130"/>
        <end position="155"/>
    </location>
</feature>
<keyword evidence="4" id="KW-1185">Reference proteome</keyword>
<dbReference type="AlphaFoldDB" id="A0A8C9LQJ3"/>
<sequence length="257" mass="28549">MLNDSFTFLLRADHVQPVIGYLPFTIVPPDPSLLQTFTPDVPLFVTGDNLVTSVLSQEKPVFSSGLTAQTETVGKLTQTRRQKADPWGQHSGEDPSVDGESLPSRSFGHQPPLIVSRWAPTQLRESRYPLMVIVPLAAMVFLLIVAAVVLSVWLLSHKVEKAKPLIKPQTSLEHTTPSHRPERSITVPTVTVTLLLQSSSSPPVCLFRAPQCEQMSSPVAEPVDKCAAWEIWMNLDPDMVKLCQQTNPTLKHNQYWV</sequence>
<dbReference type="Ensembl" id="ENSPTET00000028742.1">
    <property type="protein sequence ID" value="ENSPTEP00000019724.1"/>
    <property type="gene ID" value="ENSPTEG00000021020.1"/>
</dbReference>
<organism evidence="3 4">
    <name type="scientific">Piliocolobus tephrosceles</name>
    <name type="common">Ugandan red Colobus</name>
    <dbReference type="NCBI Taxonomy" id="591936"/>
    <lineage>
        <taxon>Eukaryota</taxon>
        <taxon>Metazoa</taxon>
        <taxon>Chordata</taxon>
        <taxon>Craniata</taxon>
        <taxon>Vertebrata</taxon>
        <taxon>Euteleostomi</taxon>
        <taxon>Mammalia</taxon>
        <taxon>Eutheria</taxon>
        <taxon>Euarchontoglires</taxon>
        <taxon>Primates</taxon>
        <taxon>Haplorrhini</taxon>
        <taxon>Catarrhini</taxon>
        <taxon>Cercopithecidae</taxon>
        <taxon>Colobinae</taxon>
        <taxon>Piliocolobus</taxon>
    </lineage>
</organism>
<dbReference type="Proteomes" id="UP000694416">
    <property type="component" value="Unplaced"/>
</dbReference>
<evidence type="ECO:0000256" key="1">
    <source>
        <dbReference type="SAM" id="MobiDB-lite"/>
    </source>
</evidence>
<evidence type="ECO:0000313" key="3">
    <source>
        <dbReference type="Ensembl" id="ENSPTEP00000019724.1"/>
    </source>
</evidence>